<feature type="transmembrane region" description="Helical" evidence="1">
    <location>
        <begin position="105"/>
        <end position="123"/>
    </location>
</feature>
<dbReference type="AlphaFoldDB" id="A0A1I2HTV7"/>
<accession>A0A1I2HTV7</accession>
<dbReference type="EMBL" id="FONY01000026">
    <property type="protein sequence ID" value="SFF33319.1"/>
    <property type="molecule type" value="Genomic_DNA"/>
</dbReference>
<evidence type="ECO:0000313" key="4">
    <source>
        <dbReference type="Proteomes" id="UP000199513"/>
    </source>
</evidence>
<feature type="signal peptide" evidence="2">
    <location>
        <begin position="1"/>
        <end position="19"/>
    </location>
</feature>
<dbReference type="Proteomes" id="UP000199513">
    <property type="component" value="Unassembled WGS sequence"/>
</dbReference>
<reference evidence="3 4" key="1">
    <citation type="submission" date="2016-10" db="EMBL/GenBank/DDBJ databases">
        <authorList>
            <person name="de Groot N.N."/>
        </authorList>
    </citation>
    <scope>NUCLEOTIDE SEQUENCE [LARGE SCALE GENOMIC DNA]</scope>
    <source>
        <strain>GEY</strain>
        <strain evidence="4">DSM 9560</strain>
    </source>
</reference>
<dbReference type="RefSeq" id="WP_143090941.1">
    <property type="nucleotide sequence ID" value="NZ_FONY01000026.1"/>
</dbReference>
<organism evidence="3 4">
    <name type="scientific">Thermoflexibacter ruber</name>
    <dbReference type="NCBI Taxonomy" id="1003"/>
    <lineage>
        <taxon>Bacteria</taxon>
        <taxon>Pseudomonadati</taxon>
        <taxon>Bacteroidota</taxon>
        <taxon>Cytophagia</taxon>
        <taxon>Cytophagales</taxon>
        <taxon>Thermoflexibacteraceae</taxon>
        <taxon>Thermoflexibacter</taxon>
    </lineage>
</organism>
<keyword evidence="1" id="KW-0812">Transmembrane</keyword>
<feature type="chain" id="PRO_5011475602" evidence="2">
    <location>
        <begin position="20"/>
        <end position="128"/>
    </location>
</feature>
<keyword evidence="1" id="KW-1133">Transmembrane helix</keyword>
<feature type="transmembrane region" description="Helical" evidence="1">
    <location>
        <begin position="77"/>
        <end position="98"/>
    </location>
</feature>
<keyword evidence="1" id="KW-0472">Membrane</keyword>
<proteinExistence type="predicted"/>
<protein>
    <submittedName>
        <fullName evidence="3">Uncharacterized protein</fullName>
    </submittedName>
</protein>
<sequence length="128" mass="13454">MRKIIGFLLCILLNFTAFASATNPETVAAQQKLESIVNGTYQAQNAKEQKAINKFKSKLAKISKKIKDAKAKNAGDIAGLFTTIGLILIIVGLVAIVLGILGIGVGYISGGGALVLGLIFYLVGKYAL</sequence>
<evidence type="ECO:0000256" key="2">
    <source>
        <dbReference type="SAM" id="SignalP"/>
    </source>
</evidence>
<name>A0A1I2HTV7_9BACT</name>
<keyword evidence="4" id="KW-1185">Reference proteome</keyword>
<keyword evidence="2" id="KW-0732">Signal</keyword>
<evidence type="ECO:0000256" key="1">
    <source>
        <dbReference type="SAM" id="Phobius"/>
    </source>
</evidence>
<dbReference type="STRING" id="1003.SAMN04488541_102654"/>
<evidence type="ECO:0000313" key="3">
    <source>
        <dbReference type="EMBL" id="SFF33319.1"/>
    </source>
</evidence>
<gene>
    <name evidence="3" type="ORF">SAMN04488541_102654</name>
</gene>